<sequence>MYQKTSAGTPAPARAPQRSAGRRPVPWPAAVCVAFCLVQLAVVAPGSGLGWDETVYTSQVSRSLPAAFFSAPRARGITFLAAPVAGFTTSTVALRVWMAVLSATALFIALRVWRTLMPAPVLALAGGLFATLWITVYYGPQVMPNLWSAFGALAATGCFLRAVRDPADRWAVAGLGSAVALTGLMRPLDAVWLVAPLALVALFFRRARRPLLWGVLAAGLVLGCAEWVVEAYVRYGGLTARLDRASEIQGGTGWNFAVDDQIRALNGRTLCRPCDVPWRGKVTSLWWFALPFLAAGGLVASVRAGRRSTALLPLLVASFTALPYLFRVGYAAPRFLLPAYALLALPVASCLWALVTAPVGRWRPALIGLVTVALCGHLSIQFATTAADVRANHAMRVAYDAVAARLHAAGVRPPCVLTGEHAVPMAYYTGCASRQIGGSDGSITLAGLLAAARARPVAVLVPAFGRPPAYARSWHVVTLPDSRSFPGYHGYVAPLPRGAARP</sequence>
<gene>
    <name evidence="3" type="ORF">ACFO3J_09655</name>
</gene>
<feature type="transmembrane region" description="Helical" evidence="2">
    <location>
        <begin position="366"/>
        <end position="387"/>
    </location>
</feature>
<reference evidence="4" key="1">
    <citation type="journal article" date="2019" name="Int. J. Syst. Evol. Microbiol.">
        <title>The Global Catalogue of Microorganisms (GCM) 10K type strain sequencing project: providing services to taxonomists for standard genome sequencing and annotation.</title>
        <authorList>
            <consortium name="The Broad Institute Genomics Platform"/>
            <consortium name="The Broad Institute Genome Sequencing Center for Infectious Disease"/>
            <person name="Wu L."/>
            <person name="Ma J."/>
        </authorList>
    </citation>
    <scope>NUCLEOTIDE SEQUENCE [LARGE SCALE GENOMIC DNA]</scope>
    <source>
        <strain evidence="4">CGMCC 4.7237</strain>
    </source>
</reference>
<keyword evidence="4" id="KW-1185">Reference proteome</keyword>
<dbReference type="RefSeq" id="WP_386428088.1">
    <property type="nucleotide sequence ID" value="NZ_JBHSBB010000008.1"/>
</dbReference>
<evidence type="ECO:0000256" key="2">
    <source>
        <dbReference type="SAM" id="Phobius"/>
    </source>
</evidence>
<evidence type="ECO:0008006" key="5">
    <source>
        <dbReference type="Google" id="ProtNLM"/>
    </source>
</evidence>
<evidence type="ECO:0000256" key="1">
    <source>
        <dbReference type="SAM" id="MobiDB-lite"/>
    </source>
</evidence>
<feature type="transmembrane region" description="Helical" evidence="2">
    <location>
        <begin position="119"/>
        <end position="139"/>
    </location>
</feature>
<comment type="caution">
    <text evidence="3">The sequence shown here is derived from an EMBL/GenBank/DDBJ whole genome shotgun (WGS) entry which is preliminary data.</text>
</comment>
<name>A0ABV8HI69_9ACTN</name>
<feature type="transmembrane region" description="Helical" evidence="2">
    <location>
        <begin position="211"/>
        <end position="229"/>
    </location>
</feature>
<feature type="transmembrane region" description="Helical" evidence="2">
    <location>
        <begin position="25"/>
        <end position="44"/>
    </location>
</feature>
<feature type="transmembrane region" description="Helical" evidence="2">
    <location>
        <begin position="309"/>
        <end position="329"/>
    </location>
</feature>
<protein>
    <recommendedName>
        <fullName evidence="5">Integral membrane protein</fullName>
    </recommendedName>
</protein>
<keyword evidence="2" id="KW-0472">Membrane</keyword>
<dbReference type="Proteomes" id="UP001595765">
    <property type="component" value="Unassembled WGS sequence"/>
</dbReference>
<feature type="region of interest" description="Disordered" evidence="1">
    <location>
        <begin position="1"/>
        <end position="24"/>
    </location>
</feature>
<dbReference type="EMBL" id="JBHSBB010000008">
    <property type="protein sequence ID" value="MFC4031743.1"/>
    <property type="molecule type" value="Genomic_DNA"/>
</dbReference>
<evidence type="ECO:0000313" key="3">
    <source>
        <dbReference type="EMBL" id="MFC4031743.1"/>
    </source>
</evidence>
<accession>A0ABV8HI69</accession>
<keyword evidence="2" id="KW-0812">Transmembrane</keyword>
<feature type="transmembrane region" description="Helical" evidence="2">
    <location>
        <begin position="335"/>
        <end position="354"/>
    </location>
</feature>
<proteinExistence type="predicted"/>
<feature type="transmembrane region" description="Helical" evidence="2">
    <location>
        <begin position="184"/>
        <end position="204"/>
    </location>
</feature>
<feature type="transmembrane region" description="Helical" evidence="2">
    <location>
        <begin position="92"/>
        <end position="113"/>
    </location>
</feature>
<feature type="transmembrane region" description="Helical" evidence="2">
    <location>
        <begin position="285"/>
        <end position="302"/>
    </location>
</feature>
<evidence type="ECO:0000313" key="4">
    <source>
        <dbReference type="Proteomes" id="UP001595765"/>
    </source>
</evidence>
<keyword evidence="2" id="KW-1133">Transmembrane helix</keyword>
<organism evidence="3 4">
    <name type="scientific">Streptomyces polygonati</name>
    <dbReference type="NCBI Taxonomy" id="1617087"/>
    <lineage>
        <taxon>Bacteria</taxon>
        <taxon>Bacillati</taxon>
        <taxon>Actinomycetota</taxon>
        <taxon>Actinomycetes</taxon>
        <taxon>Kitasatosporales</taxon>
        <taxon>Streptomycetaceae</taxon>
        <taxon>Streptomyces</taxon>
    </lineage>
</organism>